<dbReference type="EMBL" id="DWWT01000005">
    <property type="protein sequence ID" value="HJC04878.1"/>
    <property type="molecule type" value="Genomic_DNA"/>
</dbReference>
<comment type="subcellular location">
    <subcellularLocation>
        <location evidence="1">Cell membrane</location>
        <topology evidence="1">Multi-pass membrane protein</topology>
    </subcellularLocation>
</comment>
<dbReference type="InterPro" id="IPR038770">
    <property type="entry name" value="Na+/solute_symporter_sf"/>
</dbReference>
<feature type="transmembrane region" description="Helical" evidence="8">
    <location>
        <begin position="252"/>
        <end position="273"/>
    </location>
</feature>
<keyword evidence="3" id="KW-0813">Transport</keyword>
<keyword evidence="5 8" id="KW-0812">Transmembrane</keyword>
<dbReference type="GO" id="GO:0055085">
    <property type="term" value="P:transmembrane transport"/>
    <property type="evidence" value="ECO:0007669"/>
    <property type="project" value="InterPro"/>
</dbReference>
<evidence type="ECO:0000256" key="1">
    <source>
        <dbReference type="ARBA" id="ARBA00004651"/>
    </source>
</evidence>
<feature type="transmembrane region" description="Helical" evidence="8">
    <location>
        <begin position="285"/>
        <end position="308"/>
    </location>
</feature>
<dbReference type="Gene3D" id="1.20.1530.20">
    <property type="match status" value="1"/>
</dbReference>
<feature type="transmembrane region" description="Helical" evidence="8">
    <location>
        <begin position="6"/>
        <end position="25"/>
    </location>
</feature>
<evidence type="ECO:0000256" key="3">
    <source>
        <dbReference type="ARBA" id="ARBA00022448"/>
    </source>
</evidence>
<evidence type="ECO:0000256" key="8">
    <source>
        <dbReference type="SAM" id="Phobius"/>
    </source>
</evidence>
<dbReference type="AlphaFoldDB" id="A0A9D2MX53"/>
<organism evidence="9 10">
    <name type="scientific">Candidatus Enterocloster excrementipullorum</name>
    <dbReference type="NCBI Taxonomy" id="2838559"/>
    <lineage>
        <taxon>Bacteria</taxon>
        <taxon>Bacillati</taxon>
        <taxon>Bacillota</taxon>
        <taxon>Clostridia</taxon>
        <taxon>Lachnospirales</taxon>
        <taxon>Lachnospiraceae</taxon>
        <taxon>Enterocloster</taxon>
    </lineage>
</organism>
<evidence type="ECO:0000256" key="5">
    <source>
        <dbReference type="ARBA" id="ARBA00022692"/>
    </source>
</evidence>
<sequence length="309" mass="33596">MELARITAQQVLILFVMILTGAVCFRSGLIKEDGKRVLSDILLYLIAPAMLIDSYMVEFDPATFHNLLMTFVLSGVLLLLGLAVSFIFTWKLKSPNIVILRFACTFSNAGYMGFPLIRALFGEEGILYASAFLTMFNLLLWTQGYVMTSGKARPREIAVSIASCPSIIVVVSGLLIYLLRIPVSEIIKSPISMIGDMNTPVSMIVIGLTIAGSDIRRLLKSRELGVVILLRLFVTPLIGALLFFVLGVHGMVPMIALILEACPCAAITTMFAIKFNHSQDLAAGSVVITTLLSIVTLPLYSLILSAMVG</sequence>
<dbReference type="PANTHER" id="PTHR36838:SF1">
    <property type="entry name" value="SLR1864 PROTEIN"/>
    <property type="match status" value="1"/>
</dbReference>
<dbReference type="GO" id="GO:0005886">
    <property type="term" value="C:plasma membrane"/>
    <property type="evidence" value="ECO:0007669"/>
    <property type="project" value="UniProtKB-SubCell"/>
</dbReference>
<dbReference type="Pfam" id="PF03547">
    <property type="entry name" value="Mem_trans"/>
    <property type="match status" value="2"/>
</dbReference>
<evidence type="ECO:0000256" key="2">
    <source>
        <dbReference type="ARBA" id="ARBA00010145"/>
    </source>
</evidence>
<dbReference type="InterPro" id="IPR004776">
    <property type="entry name" value="Mem_transp_PIN-like"/>
</dbReference>
<evidence type="ECO:0000313" key="10">
    <source>
        <dbReference type="Proteomes" id="UP000823910"/>
    </source>
</evidence>
<feature type="transmembrane region" description="Helical" evidence="8">
    <location>
        <begin position="68"/>
        <end position="90"/>
    </location>
</feature>
<keyword evidence="4" id="KW-1003">Cell membrane</keyword>
<feature type="transmembrane region" description="Helical" evidence="8">
    <location>
        <begin position="97"/>
        <end position="114"/>
    </location>
</feature>
<reference evidence="9" key="2">
    <citation type="submission" date="2021-04" db="EMBL/GenBank/DDBJ databases">
        <authorList>
            <person name="Gilroy R."/>
        </authorList>
    </citation>
    <scope>NUCLEOTIDE SEQUENCE</scope>
    <source>
        <strain evidence="9">CHK180-15479</strain>
    </source>
</reference>
<dbReference type="PANTHER" id="PTHR36838">
    <property type="entry name" value="AUXIN EFFLUX CARRIER FAMILY PROTEIN"/>
    <property type="match status" value="1"/>
</dbReference>
<feature type="transmembrane region" description="Helical" evidence="8">
    <location>
        <begin position="224"/>
        <end position="246"/>
    </location>
</feature>
<proteinExistence type="inferred from homology"/>
<evidence type="ECO:0000256" key="6">
    <source>
        <dbReference type="ARBA" id="ARBA00022989"/>
    </source>
</evidence>
<feature type="transmembrane region" description="Helical" evidence="8">
    <location>
        <begin position="158"/>
        <end position="179"/>
    </location>
</feature>
<keyword evidence="7 8" id="KW-0472">Membrane</keyword>
<dbReference type="Proteomes" id="UP000823910">
    <property type="component" value="Unassembled WGS sequence"/>
</dbReference>
<reference evidence="9" key="1">
    <citation type="journal article" date="2021" name="PeerJ">
        <title>Extensive microbial diversity within the chicken gut microbiome revealed by metagenomics and culture.</title>
        <authorList>
            <person name="Gilroy R."/>
            <person name="Ravi A."/>
            <person name="Getino M."/>
            <person name="Pursley I."/>
            <person name="Horton D.L."/>
            <person name="Alikhan N.F."/>
            <person name="Baker D."/>
            <person name="Gharbi K."/>
            <person name="Hall N."/>
            <person name="Watson M."/>
            <person name="Adriaenssens E.M."/>
            <person name="Foster-Nyarko E."/>
            <person name="Jarju S."/>
            <person name="Secka A."/>
            <person name="Antonio M."/>
            <person name="Oren A."/>
            <person name="Chaudhuri R.R."/>
            <person name="La Ragione R."/>
            <person name="Hildebrand F."/>
            <person name="Pallen M.J."/>
        </authorList>
    </citation>
    <scope>NUCLEOTIDE SEQUENCE</scope>
    <source>
        <strain evidence="9">CHK180-15479</strain>
    </source>
</reference>
<name>A0A9D2MX53_9FIRM</name>
<accession>A0A9D2MX53</accession>
<comment type="caution">
    <text evidence="9">The sequence shown here is derived from an EMBL/GenBank/DDBJ whole genome shotgun (WGS) entry which is preliminary data.</text>
</comment>
<protein>
    <submittedName>
        <fullName evidence="9">AEC family transporter</fullName>
    </submittedName>
</protein>
<feature type="transmembrane region" description="Helical" evidence="8">
    <location>
        <begin position="37"/>
        <end position="56"/>
    </location>
</feature>
<feature type="transmembrane region" description="Helical" evidence="8">
    <location>
        <begin position="126"/>
        <end position="146"/>
    </location>
</feature>
<evidence type="ECO:0000256" key="7">
    <source>
        <dbReference type="ARBA" id="ARBA00023136"/>
    </source>
</evidence>
<feature type="transmembrane region" description="Helical" evidence="8">
    <location>
        <begin position="191"/>
        <end position="212"/>
    </location>
</feature>
<keyword evidence="6 8" id="KW-1133">Transmembrane helix</keyword>
<evidence type="ECO:0000256" key="4">
    <source>
        <dbReference type="ARBA" id="ARBA00022475"/>
    </source>
</evidence>
<evidence type="ECO:0000313" key="9">
    <source>
        <dbReference type="EMBL" id="HJC04878.1"/>
    </source>
</evidence>
<comment type="similarity">
    <text evidence="2">Belongs to the auxin efflux carrier (TC 2.A.69) family.</text>
</comment>
<gene>
    <name evidence="9" type="ORF">H9704_01775</name>
</gene>